<dbReference type="Pfam" id="PF14309">
    <property type="entry name" value="DUF4378"/>
    <property type="match status" value="1"/>
</dbReference>
<name>A0A7I8L1C8_SPIIN</name>
<organism evidence="2 3">
    <name type="scientific">Spirodela intermedia</name>
    <name type="common">Intermediate duckweed</name>
    <dbReference type="NCBI Taxonomy" id="51605"/>
    <lineage>
        <taxon>Eukaryota</taxon>
        <taxon>Viridiplantae</taxon>
        <taxon>Streptophyta</taxon>
        <taxon>Embryophyta</taxon>
        <taxon>Tracheophyta</taxon>
        <taxon>Spermatophyta</taxon>
        <taxon>Magnoliopsida</taxon>
        <taxon>Liliopsida</taxon>
        <taxon>Araceae</taxon>
        <taxon>Lemnoideae</taxon>
        <taxon>Spirodela</taxon>
    </lineage>
</organism>
<dbReference type="EMBL" id="LR746273">
    <property type="protein sequence ID" value="CAA7403781.1"/>
    <property type="molecule type" value="Genomic_DNA"/>
</dbReference>
<keyword evidence="3" id="KW-1185">Reference proteome</keyword>
<reference evidence="2" key="1">
    <citation type="submission" date="2020-02" db="EMBL/GenBank/DDBJ databases">
        <authorList>
            <person name="Scholz U."/>
            <person name="Mascher M."/>
            <person name="Fiebig A."/>
        </authorList>
    </citation>
    <scope>NUCLEOTIDE SEQUENCE</scope>
</reference>
<dbReference type="InterPro" id="IPR025486">
    <property type="entry name" value="DUF4378"/>
</dbReference>
<dbReference type="PANTHER" id="PTHR37751:SF1">
    <property type="entry name" value="LOW PROTEIN: M-PHASE INDUCER PHOSPHATASE-LIKE PROTEIN"/>
    <property type="match status" value="1"/>
</dbReference>
<sequence>MAQDLFILGQSIRPERNSGESRSTPRDGEDSPEFRYLRMILEGVGLLGKIRSGLPATLARWHLPSHPLDPAGFHRLELSLLEEEDELRSLGHLSRRCNRKLLYDLVDEAVERVLRPCLGIKPWEHYRAGNSRAVVTIMRKKDGGEALLWHLWSRLRGFQQEGKGMTQLETLHLVEDFEDWNGVRCFASHPPVRKEMEAVVAFLEAAIVDSLVEEECHGLDLNLNNMLYNEWDL</sequence>
<gene>
    <name evidence="2" type="ORF">SI8410_10014459</name>
</gene>
<evidence type="ECO:0000259" key="1">
    <source>
        <dbReference type="Pfam" id="PF14309"/>
    </source>
</evidence>
<proteinExistence type="predicted"/>
<feature type="domain" description="DUF4378" evidence="1">
    <location>
        <begin position="33"/>
        <end position="214"/>
    </location>
</feature>
<dbReference type="Proteomes" id="UP000663760">
    <property type="component" value="Chromosome 10"/>
</dbReference>
<accession>A0A7I8L1C8</accession>
<dbReference type="PANTHER" id="PTHR37751">
    <property type="entry name" value="LOW PROTEIN: M-PHASE INDUCER PHOSPHATASE-LIKE PROTEIN"/>
    <property type="match status" value="1"/>
</dbReference>
<dbReference type="OrthoDB" id="1939700at2759"/>
<protein>
    <recommendedName>
        <fullName evidence="1">DUF4378 domain-containing protein</fullName>
    </recommendedName>
</protein>
<evidence type="ECO:0000313" key="2">
    <source>
        <dbReference type="EMBL" id="CAA7403781.1"/>
    </source>
</evidence>
<evidence type="ECO:0000313" key="3">
    <source>
        <dbReference type="Proteomes" id="UP000663760"/>
    </source>
</evidence>
<dbReference type="AlphaFoldDB" id="A0A7I8L1C8"/>